<name>A0A5C8ZBY1_9GAMM</name>
<dbReference type="GO" id="GO:0030288">
    <property type="term" value="C:outer membrane-bounded periplasmic space"/>
    <property type="evidence" value="ECO:0007669"/>
    <property type="project" value="TreeGrafter"/>
</dbReference>
<dbReference type="Pfam" id="PF00496">
    <property type="entry name" value="SBP_bac_5"/>
    <property type="match status" value="1"/>
</dbReference>
<dbReference type="Gene3D" id="3.10.105.10">
    <property type="entry name" value="Dipeptide-binding Protein, Domain 3"/>
    <property type="match status" value="1"/>
</dbReference>
<dbReference type="EMBL" id="VKAD01000001">
    <property type="protein sequence ID" value="TXR54681.1"/>
    <property type="molecule type" value="Genomic_DNA"/>
</dbReference>
<dbReference type="GO" id="GO:1904680">
    <property type="term" value="F:peptide transmembrane transporter activity"/>
    <property type="evidence" value="ECO:0007669"/>
    <property type="project" value="TreeGrafter"/>
</dbReference>
<dbReference type="InterPro" id="IPR000914">
    <property type="entry name" value="SBP_5_dom"/>
</dbReference>
<evidence type="ECO:0000313" key="5">
    <source>
        <dbReference type="Proteomes" id="UP000321764"/>
    </source>
</evidence>
<feature type="chain" id="PRO_5023147153" evidence="2">
    <location>
        <begin position="19"/>
        <end position="599"/>
    </location>
</feature>
<keyword evidence="1 2" id="KW-0732">Signal</keyword>
<dbReference type="RefSeq" id="WP_147714080.1">
    <property type="nucleotide sequence ID" value="NZ_VKAD01000001.1"/>
</dbReference>
<feature type="signal peptide" evidence="2">
    <location>
        <begin position="1"/>
        <end position="18"/>
    </location>
</feature>
<keyword evidence="5" id="KW-1185">Reference proteome</keyword>
<dbReference type="GO" id="GO:0015833">
    <property type="term" value="P:peptide transport"/>
    <property type="evidence" value="ECO:0007669"/>
    <property type="project" value="TreeGrafter"/>
</dbReference>
<reference evidence="4 5" key="1">
    <citation type="submission" date="2019-07" db="EMBL/GenBank/DDBJ databases">
        <title>Reinekea sp. strain SSH23 genome sequencing and assembly.</title>
        <authorList>
            <person name="Kim I."/>
        </authorList>
    </citation>
    <scope>NUCLEOTIDE SEQUENCE [LARGE SCALE GENOMIC DNA]</scope>
    <source>
        <strain evidence="4 5">SSH23</strain>
    </source>
</reference>
<dbReference type="SUPFAM" id="SSF53850">
    <property type="entry name" value="Periplasmic binding protein-like II"/>
    <property type="match status" value="1"/>
</dbReference>
<sequence>MIRKLLICALLVPVLAHAEVTIIEAQSIALRGEPKYADDFTHFDYVNPDAPKGGTYRSEANGTWDSFNRYGQRGDPVVLSGSYYDTLMTSSADELDVYYPLIAEKIRYADDYSFITFFINPAARFSDDKAITAQDVKFTFEKLLSQGVPFIKTYYAFVKEVTIENDHQVTFHLQDADRERMIALAGLAIFPEHFWKDHDLSEPLKEVPVVSGPLLIKDFKFGQSITYVRNKNYWAKDLPSQKGRTNFDEYHYDYYRDRTIAFEAFKAGNIDIWIENISKQWATGYDIPAVKEGRMIKEEIPHSVPQGMQAFIFNTQRAPFNDPKVREAMNYALDFEWMNKNLFYGAYKRANSYFQNTAYMARELPSAEELKILEPIKNQINPRVFTEVYNPPVNDGSGNIRGSLRQALALLKQAGWEIQNKKLTNVETGELFEFELMTYSPTTERVAIPLQENLAKLGITMNIRQVDTSQFVNRWHDHDFDMVASGFSAMAYPSSALMNRWRSDLVDSTYNQANVTDDAIDYLVNGILDNLSDDEALLHWGRALDRVLLWNHYIIPQWYSSSYRVAYVNKFSRPEIRPTYDLGTDTWWIDAEKEAALTQ</sequence>
<organism evidence="4 5">
    <name type="scientific">Reinekea thalattae</name>
    <dbReference type="NCBI Taxonomy" id="2593301"/>
    <lineage>
        <taxon>Bacteria</taxon>
        <taxon>Pseudomonadati</taxon>
        <taxon>Pseudomonadota</taxon>
        <taxon>Gammaproteobacteria</taxon>
        <taxon>Oceanospirillales</taxon>
        <taxon>Saccharospirillaceae</taxon>
        <taxon>Reinekea</taxon>
    </lineage>
</organism>
<dbReference type="Gene3D" id="3.40.190.10">
    <property type="entry name" value="Periplasmic binding protein-like II"/>
    <property type="match status" value="1"/>
</dbReference>
<protein>
    <submittedName>
        <fullName evidence="4">ABC transporter substrate-binding protein</fullName>
    </submittedName>
</protein>
<dbReference type="CDD" id="cd08497">
    <property type="entry name" value="MbnE-like"/>
    <property type="match status" value="1"/>
</dbReference>
<dbReference type="OrthoDB" id="9803988at2"/>
<dbReference type="InterPro" id="IPR039424">
    <property type="entry name" value="SBP_5"/>
</dbReference>
<proteinExistence type="predicted"/>
<dbReference type="PANTHER" id="PTHR30290:SF64">
    <property type="entry name" value="ABC TRANSPORTER PERIPLASMIC BINDING PROTEIN"/>
    <property type="match status" value="1"/>
</dbReference>
<dbReference type="Proteomes" id="UP000321764">
    <property type="component" value="Unassembled WGS sequence"/>
</dbReference>
<dbReference type="GO" id="GO:0042884">
    <property type="term" value="P:microcin transport"/>
    <property type="evidence" value="ECO:0007669"/>
    <property type="project" value="TreeGrafter"/>
</dbReference>
<evidence type="ECO:0000256" key="1">
    <source>
        <dbReference type="ARBA" id="ARBA00022729"/>
    </source>
</evidence>
<dbReference type="AlphaFoldDB" id="A0A5C8ZBY1"/>
<dbReference type="GO" id="GO:0043190">
    <property type="term" value="C:ATP-binding cassette (ABC) transporter complex"/>
    <property type="evidence" value="ECO:0007669"/>
    <property type="project" value="InterPro"/>
</dbReference>
<evidence type="ECO:0000256" key="2">
    <source>
        <dbReference type="SAM" id="SignalP"/>
    </source>
</evidence>
<comment type="caution">
    <text evidence="4">The sequence shown here is derived from an EMBL/GenBank/DDBJ whole genome shotgun (WGS) entry which is preliminary data.</text>
</comment>
<dbReference type="PIRSF" id="PIRSF002741">
    <property type="entry name" value="MppA"/>
    <property type="match status" value="1"/>
</dbReference>
<dbReference type="PANTHER" id="PTHR30290">
    <property type="entry name" value="PERIPLASMIC BINDING COMPONENT OF ABC TRANSPORTER"/>
    <property type="match status" value="1"/>
</dbReference>
<accession>A0A5C8ZBY1</accession>
<dbReference type="InterPro" id="IPR030678">
    <property type="entry name" value="Peptide/Ni-bd"/>
</dbReference>
<feature type="domain" description="Solute-binding protein family 5" evidence="3">
    <location>
        <begin position="98"/>
        <end position="503"/>
    </location>
</feature>
<gene>
    <name evidence="4" type="ORF">FME95_09130</name>
</gene>
<evidence type="ECO:0000259" key="3">
    <source>
        <dbReference type="Pfam" id="PF00496"/>
    </source>
</evidence>
<evidence type="ECO:0000313" key="4">
    <source>
        <dbReference type="EMBL" id="TXR54681.1"/>
    </source>
</evidence>